<evidence type="ECO:0008006" key="3">
    <source>
        <dbReference type="Google" id="ProtNLM"/>
    </source>
</evidence>
<protein>
    <recommendedName>
        <fullName evidence="3">DNA-binding protein</fullName>
    </recommendedName>
</protein>
<evidence type="ECO:0000313" key="2">
    <source>
        <dbReference type="Proteomes" id="UP001198495"/>
    </source>
</evidence>
<evidence type="ECO:0000313" key="1">
    <source>
        <dbReference type="EMBL" id="MCC2219588.1"/>
    </source>
</evidence>
<dbReference type="Proteomes" id="UP001198495">
    <property type="component" value="Unassembled WGS sequence"/>
</dbReference>
<keyword evidence="2" id="KW-1185">Reference proteome</keyword>
<gene>
    <name evidence="1" type="ORF">LKD28_11180</name>
</gene>
<dbReference type="EMBL" id="JAJEQT010000008">
    <property type="protein sequence ID" value="MCC2219588.1"/>
    <property type="molecule type" value="Genomic_DNA"/>
</dbReference>
<proteinExistence type="predicted"/>
<sequence length="104" mass="11672">MEITAIKYISASPYVTKAQIQKALDVSARTVSNRLAEIDMYVQKGRYGAYTILDGCGVTYVNYLAFVDFLKYRKDLKAGHRVPAFNPTAIARQIGWGSLQAEYQ</sequence>
<accession>A0ABS8FQS0</accession>
<name>A0ABS8FQS0_9FIRM</name>
<reference evidence="1 2" key="1">
    <citation type="submission" date="2021-10" db="EMBL/GenBank/DDBJ databases">
        <title>Anaerobic single-cell dispensing facilitates the cultivation of human gut bacteria.</title>
        <authorList>
            <person name="Afrizal A."/>
        </authorList>
    </citation>
    <scope>NUCLEOTIDE SEQUENCE [LARGE SCALE GENOMIC DNA]</scope>
    <source>
        <strain evidence="1 2">CLA-AA-H212</strain>
    </source>
</reference>
<comment type="caution">
    <text evidence="1">The sequence shown here is derived from an EMBL/GenBank/DDBJ whole genome shotgun (WGS) entry which is preliminary data.</text>
</comment>
<dbReference type="RefSeq" id="WP_227573478.1">
    <property type="nucleotide sequence ID" value="NZ_JAJEQT010000008.1"/>
</dbReference>
<organism evidence="1 2">
    <name type="scientific">Coprococcus hominis</name>
    <name type="common">ex Arizal et al. 2022</name>
    <dbReference type="NCBI Taxonomy" id="2881262"/>
    <lineage>
        <taxon>Bacteria</taxon>
        <taxon>Bacillati</taxon>
        <taxon>Bacillota</taxon>
        <taxon>Clostridia</taxon>
        <taxon>Lachnospirales</taxon>
        <taxon>Lachnospiraceae</taxon>
        <taxon>Coprococcus</taxon>
    </lineage>
</organism>